<dbReference type="SUPFAM" id="SSF55874">
    <property type="entry name" value="ATPase domain of HSP90 chaperone/DNA topoisomerase II/histidine kinase"/>
    <property type="match status" value="1"/>
</dbReference>
<dbReference type="CDD" id="cd00130">
    <property type="entry name" value="PAS"/>
    <property type="match status" value="1"/>
</dbReference>
<dbReference type="EC" id="2.7.13.3" evidence="3"/>
<organism evidence="15 16">
    <name type="scientific">Paraburkholderia phenazinium</name>
    <dbReference type="NCBI Taxonomy" id="60549"/>
    <lineage>
        <taxon>Bacteria</taxon>
        <taxon>Pseudomonadati</taxon>
        <taxon>Pseudomonadota</taxon>
        <taxon>Betaproteobacteria</taxon>
        <taxon>Burkholderiales</taxon>
        <taxon>Burkholderiaceae</taxon>
        <taxon>Paraburkholderia</taxon>
    </lineage>
</organism>
<dbReference type="AlphaFoldDB" id="A0A1N6IVR7"/>
<dbReference type="SUPFAM" id="SSF52172">
    <property type="entry name" value="CheY-like"/>
    <property type="match status" value="1"/>
</dbReference>
<dbReference type="PROSITE" id="PS50110">
    <property type="entry name" value="RESPONSE_REGULATORY"/>
    <property type="match status" value="1"/>
</dbReference>
<evidence type="ECO:0000256" key="2">
    <source>
        <dbReference type="ARBA" id="ARBA00004651"/>
    </source>
</evidence>
<dbReference type="Pfam" id="PF02743">
    <property type="entry name" value="dCache_1"/>
    <property type="match status" value="1"/>
</dbReference>
<dbReference type="SMART" id="SM00388">
    <property type="entry name" value="HisKA"/>
    <property type="match status" value="1"/>
</dbReference>
<keyword evidence="7 10" id="KW-1133">Transmembrane helix</keyword>
<accession>A0A1N6IVR7</accession>
<dbReference type="Pfam" id="PF02518">
    <property type="entry name" value="HATPase_c"/>
    <property type="match status" value="1"/>
</dbReference>
<evidence type="ECO:0000259" key="14">
    <source>
        <dbReference type="PROSITE" id="PS50113"/>
    </source>
</evidence>
<dbReference type="Gene3D" id="3.30.565.10">
    <property type="entry name" value="Histidine kinase-like ATPase, C-terminal domain"/>
    <property type="match status" value="1"/>
</dbReference>
<dbReference type="RefSeq" id="WP_074295975.1">
    <property type="nucleotide sequence ID" value="NZ_FSRU01000001.1"/>
</dbReference>
<evidence type="ECO:0000256" key="8">
    <source>
        <dbReference type="ARBA" id="ARBA00023136"/>
    </source>
</evidence>
<reference evidence="15 16" key="1">
    <citation type="submission" date="2016-11" db="EMBL/GenBank/DDBJ databases">
        <authorList>
            <person name="Jaros S."/>
            <person name="Januszkiewicz K."/>
            <person name="Wedrychowicz H."/>
        </authorList>
    </citation>
    <scope>NUCLEOTIDE SEQUENCE [LARGE SCALE GENOMIC DNA]</scope>
    <source>
        <strain evidence="15 16">GAS95</strain>
    </source>
</reference>
<comment type="subcellular location">
    <subcellularLocation>
        <location evidence="2">Cell membrane</location>
        <topology evidence="2">Multi-pass membrane protein</topology>
    </subcellularLocation>
</comment>
<keyword evidence="5 9" id="KW-0597">Phosphoprotein</keyword>
<dbReference type="InterPro" id="IPR000014">
    <property type="entry name" value="PAS"/>
</dbReference>
<evidence type="ECO:0000259" key="11">
    <source>
        <dbReference type="PROSITE" id="PS50109"/>
    </source>
</evidence>
<evidence type="ECO:0000256" key="3">
    <source>
        <dbReference type="ARBA" id="ARBA00012438"/>
    </source>
</evidence>
<dbReference type="Gene3D" id="3.30.450.20">
    <property type="entry name" value="PAS domain"/>
    <property type="match status" value="3"/>
</dbReference>
<dbReference type="InterPro" id="IPR036097">
    <property type="entry name" value="HisK_dim/P_sf"/>
</dbReference>
<dbReference type="InterPro" id="IPR033479">
    <property type="entry name" value="dCache_1"/>
</dbReference>
<dbReference type="PROSITE" id="PS50112">
    <property type="entry name" value="PAS"/>
    <property type="match status" value="1"/>
</dbReference>
<dbReference type="OrthoDB" id="5389366at2"/>
<keyword evidence="4" id="KW-1003">Cell membrane</keyword>
<dbReference type="CDD" id="cd00082">
    <property type="entry name" value="HisKA"/>
    <property type="match status" value="1"/>
</dbReference>
<dbReference type="PROSITE" id="PS50113">
    <property type="entry name" value="PAC"/>
    <property type="match status" value="1"/>
</dbReference>
<dbReference type="SMART" id="SM00448">
    <property type="entry name" value="REC"/>
    <property type="match status" value="1"/>
</dbReference>
<dbReference type="InterPro" id="IPR013655">
    <property type="entry name" value="PAS_fold_3"/>
</dbReference>
<dbReference type="SUPFAM" id="SSF55785">
    <property type="entry name" value="PYP-like sensor domain (PAS domain)"/>
    <property type="match status" value="1"/>
</dbReference>
<dbReference type="InterPro" id="IPR005467">
    <property type="entry name" value="His_kinase_dom"/>
</dbReference>
<evidence type="ECO:0000259" key="13">
    <source>
        <dbReference type="PROSITE" id="PS50112"/>
    </source>
</evidence>
<keyword evidence="8 10" id="KW-0472">Membrane</keyword>
<evidence type="ECO:0000256" key="5">
    <source>
        <dbReference type="ARBA" id="ARBA00022553"/>
    </source>
</evidence>
<dbReference type="SMART" id="SM00387">
    <property type="entry name" value="HATPase_c"/>
    <property type="match status" value="1"/>
</dbReference>
<dbReference type="InterPro" id="IPR000700">
    <property type="entry name" value="PAS-assoc_C"/>
</dbReference>
<dbReference type="PANTHER" id="PTHR43065:SF42">
    <property type="entry name" value="TWO-COMPONENT SENSOR PPRA"/>
    <property type="match status" value="1"/>
</dbReference>
<feature type="transmembrane region" description="Helical" evidence="10">
    <location>
        <begin position="12"/>
        <end position="34"/>
    </location>
</feature>
<feature type="domain" description="Response regulatory" evidence="12">
    <location>
        <begin position="698"/>
        <end position="814"/>
    </location>
</feature>
<evidence type="ECO:0000256" key="4">
    <source>
        <dbReference type="ARBA" id="ARBA00022475"/>
    </source>
</evidence>
<evidence type="ECO:0000256" key="6">
    <source>
        <dbReference type="ARBA" id="ARBA00022692"/>
    </source>
</evidence>
<evidence type="ECO:0000259" key="12">
    <source>
        <dbReference type="PROSITE" id="PS50110"/>
    </source>
</evidence>
<feature type="domain" description="Histidine kinase" evidence="11">
    <location>
        <begin position="455"/>
        <end position="678"/>
    </location>
</feature>
<dbReference type="Gene3D" id="1.10.287.130">
    <property type="match status" value="1"/>
</dbReference>
<gene>
    <name evidence="15" type="ORF">SAMN05444165_2543</name>
</gene>
<feature type="modified residue" description="4-aspartylphosphate" evidence="9">
    <location>
        <position position="749"/>
    </location>
</feature>
<dbReference type="GO" id="GO:0005886">
    <property type="term" value="C:plasma membrane"/>
    <property type="evidence" value="ECO:0007669"/>
    <property type="project" value="UniProtKB-SubCell"/>
</dbReference>
<keyword evidence="6 10" id="KW-0812">Transmembrane</keyword>
<dbReference type="CDD" id="cd00156">
    <property type="entry name" value="REC"/>
    <property type="match status" value="1"/>
</dbReference>
<dbReference type="CDD" id="cd12915">
    <property type="entry name" value="PDC2_DGC_like"/>
    <property type="match status" value="1"/>
</dbReference>
<keyword evidence="16" id="KW-1185">Reference proteome</keyword>
<dbReference type="PROSITE" id="PS50109">
    <property type="entry name" value="HIS_KIN"/>
    <property type="match status" value="1"/>
</dbReference>
<dbReference type="InterPro" id="IPR035965">
    <property type="entry name" value="PAS-like_dom_sf"/>
</dbReference>
<comment type="catalytic activity">
    <reaction evidence="1">
        <text>ATP + protein L-histidine = ADP + protein N-phospho-L-histidine.</text>
        <dbReference type="EC" id="2.7.13.3"/>
    </reaction>
</comment>
<evidence type="ECO:0000256" key="10">
    <source>
        <dbReference type="SAM" id="Phobius"/>
    </source>
</evidence>
<sequence length="819" mass="89063">MRNEQGAAGAPYLPWVIAIGASVIVLLVCVASGWDSWRARRLTLADNDREMSSLASAIAEQTARSLQGVELILRRTSVWERDPRNRLATPAEKEAFLRHQIDGLPQIREVTIADENGARIATSTPAGSSSPSIGNRQYFQDLKRATGEAVVVSEPLQSLTDGKPTFAVAIRLQDSEGRFAGVARALVEEDYFRDFFRRIDLGPGAAIRLLREGGTPIVEFAAAPQGNKVARVRSALRQVPGFPLLVMVSRDESVALADWRTSSINALVRTGSISAFVALLAFALIRQMRRLGEVNERLRSSERRWRAVFENAPLGIAVLTTDGDYAATNPAFQRMIGYSSHELEQLGAFDVTYREDVPATREHVLRLLSGTPDTIRFQMRYTHRDGHVVWADMSMARVSAHHQHASNYARHAGEMLVATVEDITSRREAEEARRQLEGQLRQSQKLEALGTFAGGIAHDFNNILGAILGYGERAFHSLAATSDERRYVEQVLHAGNRARTLVERILTFSRSGMGARVPVRVSPVVSETVELLKGRLPASIELDVKLDANDTYVAGDATHLHQVVMNLCSNAVLAMPSGGTLTVALENEHVPAATTLSEGRIGPGDFVRLSVADTGTGIAPEVLERIFNPFFTTRSTGEGTGLGLSLVDGIVREYGGGIDVRSRVGQGTRFDIYLPVTEAPLPADEAVSEALPRGDGQVVLVVDDEDALVTLAEEVLAELGYEPVGFRSSAAALRAFRDDPDRFDAVITDQTMPELTGLELASHIRAIRGSLPVILCSGYGNPALERDARNAGAAALLRKPLRSGELALALHRILARPQP</sequence>
<evidence type="ECO:0000256" key="1">
    <source>
        <dbReference type="ARBA" id="ARBA00000085"/>
    </source>
</evidence>
<dbReference type="NCBIfam" id="TIGR00229">
    <property type="entry name" value="sensory_box"/>
    <property type="match status" value="1"/>
</dbReference>
<evidence type="ECO:0000256" key="9">
    <source>
        <dbReference type="PROSITE-ProRule" id="PRU00169"/>
    </source>
</evidence>
<evidence type="ECO:0000313" key="15">
    <source>
        <dbReference type="EMBL" id="SIO36139.1"/>
    </source>
</evidence>
<dbReference type="PANTHER" id="PTHR43065">
    <property type="entry name" value="SENSOR HISTIDINE KINASE"/>
    <property type="match status" value="1"/>
</dbReference>
<evidence type="ECO:0000256" key="7">
    <source>
        <dbReference type="ARBA" id="ARBA00022989"/>
    </source>
</evidence>
<dbReference type="InterPro" id="IPR004358">
    <property type="entry name" value="Sig_transdc_His_kin-like_C"/>
</dbReference>
<dbReference type="InterPro" id="IPR036890">
    <property type="entry name" value="HATPase_C_sf"/>
</dbReference>
<dbReference type="SUPFAM" id="SSF47384">
    <property type="entry name" value="Homodimeric domain of signal transducing histidine kinase"/>
    <property type="match status" value="1"/>
</dbReference>
<protein>
    <recommendedName>
        <fullName evidence="3">histidine kinase</fullName>
        <ecNumber evidence="3">2.7.13.3</ecNumber>
    </recommendedName>
</protein>
<dbReference type="CDD" id="cd12914">
    <property type="entry name" value="PDC1_DGC_like"/>
    <property type="match status" value="1"/>
</dbReference>
<proteinExistence type="predicted"/>
<dbReference type="GO" id="GO:0000155">
    <property type="term" value="F:phosphorelay sensor kinase activity"/>
    <property type="evidence" value="ECO:0007669"/>
    <property type="project" value="InterPro"/>
</dbReference>
<dbReference type="Gene3D" id="3.40.50.2300">
    <property type="match status" value="1"/>
</dbReference>
<dbReference type="Pfam" id="PF08447">
    <property type="entry name" value="PAS_3"/>
    <property type="match status" value="1"/>
</dbReference>
<dbReference type="Pfam" id="PF00072">
    <property type="entry name" value="Response_reg"/>
    <property type="match status" value="1"/>
</dbReference>
<dbReference type="Pfam" id="PF00512">
    <property type="entry name" value="HisKA"/>
    <property type="match status" value="1"/>
</dbReference>
<dbReference type="EMBL" id="FSRU01000001">
    <property type="protein sequence ID" value="SIO36139.1"/>
    <property type="molecule type" value="Genomic_DNA"/>
</dbReference>
<dbReference type="SMART" id="SM00091">
    <property type="entry name" value="PAS"/>
    <property type="match status" value="1"/>
</dbReference>
<dbReference type="PRINTS" id="PR00344">
    <property type="entry name" value="BCTRLSENSOR"/>
</dbReference>
<dbReference type="Proteomes" id="UP000185151">
    <property type="component" value="Unassembled WGS sequence"/>
</dbReference>
<name>A0A1N6IVR7_9BURK</name>
<feature type="domain" description="PAS" evidence="13">
    <location>
        <begin position="301"/>
        <end position="371"/>
    </location>
</feature>
<dbReference type="InterPro" id="IPR011006">
    <property type="entry name" value="CheY-like_superfamily"/>
</dbReference>
<dbReference type="InterPro" id="IPR003661">
    <property type="entry name" value="HisK_dim/P_dom"/>
</dbReference>
<evidence type="ECO:0000313" key="16">
    <source>
        <dbReference type="Proteomes" id="UP000185151"/>
    </source>
</evidence>
<dbReference type="InterPro" id="IPR003594">
    <property type="entry name" value="HATPase_dom"/>
</dbReference>
<dbReference type="InterPro" id="IPR001789">
    <property type="entry name" value="Sig_transdc_resp-reg_receiver"/>
</dbReference>
<feature type="domain" description="PAC" evidence="14">
    <location>
        <begin position="375"/>
        <end position="435"/>
    </location>
</feature>